<dbReference type="EMBL" id="GEBQ01031276">
    <property type="protein sequence ID" value="JAT08701.1"/>
    <property type="molecule type" value="Transcribed_RNA"/>
</dbReference>
<accession>A0A1B6KB72</accession>
<sequence length="189" mass="20979">MLGMGATLGLASYFRDVILWSTKGRRGVGADPPLGPGSSGRQHHQAQLDAAIVYAPVVDTQHSESRLPRGAWWGPITTPIFPLAGRWALRPDDVVSRFQPLRNLPLEVRLRPHGLNGQQNSVQIGTRDVGTRRCVETQTRASDTNQRQINYQYSRDNVTFAFFRTHAGWIHVSRWVDAAGPGDADDDID</sequence>
<reference evidence="1" key="1">
    <citation type="submission" date="2015-11" db="EMBL/GenBank/DDBJ databases">
        <title>De novo transcriptome assembly of four potential Pierce s Disease insect vectors from Arizona vineyards.</title>
        <authorList>
            <person name="Tassone E.E."/>
        </authorList>
    </citation>
    <scope>NUCLEOTIDE SEQUENCE</scope>
</reference>
<evidence type="ECO:0000313" key="2">
    <source>
        <dbReference type="EMBL" id="JAT27826.1"/>
    </source>
</evidence>
<protein>
    <submittedName>
        <fullName evidence="1">Uncharacterized protein</fullName>
    </submittedName>
</protein>
<organism evidence="1">
    <name type="scientific">Graphocephala atropunctata</name>
    <dbReference type="NCBI Taxonomy" id="36148"/>
    <lineage>
        <taxon>Eukaryota</taxon>
        <taxon>Metazoa</taxon>
        <taxon>Ecdysozoa</taxon>
        <taxon>Arthropoda</taxon>
        <taxon>Hexapoda</taxon>
        <taxon>Insecta</taxon>
        <taxon>Pterygota</taxon>
        <taxon>Neoptera</taxon>
        <taxon>Paraneoptera</taxon>
        <taxon>Hemiptera</taxon>
        <taxon>Auchenorrhyncha</taxon>
        <taxon>Membracoidea</taxon>
        <taxon>Cicadellidae</taxon>
        <taxon>Cicadellinae</taxon>
        <taxon>Cicadellini</taxon>
        <taxon>Graphocephala</taxon>
    </lineage>
</organism>
<dbReference type="AlphaFoldDB" id="A0A1B6KB72"/>
<dbReference type="EMBL" id="GEBQ01012151">
    <property type="protein sequence ID" value="JAT27826.1"/>
    <property type="molecule type" value="Transcribed_RNA"/>
</dbReference>
<gene>
    <name evidence="1" type="ORF">g.9348</name>
    <name evidence="2" type="ORF">g.9350</name>
</gene>
<proteinExistence type="predicted"/>
<name>A0A1B6KB72_9HEMI</name>
<evidence type="ECO:0000313" key="1">
    <source>
        <dbReference type="EMBL" id="JAT08701.1"/>
    </source>
</evidence>